<dbReference type="OMA" id="RELDYHE"/>
<feature type="domain" description="GDP/GTP exchange factor Sec2 N-terminal" evidence="3">
    <location>
        <begin position="23"/>
        <end position="108"/>
    </location>
</feature>
<dbReference type="InterPro" id="IPR040351">
    <property type="entry name" value="RAB3IL/RAB3IP/Sec2"/>
</dbReference>
<dbReference type="GeneID" id="25033912"/>
<name>S9PWT4_SCHOY</name>
<feature type="compositionally biased region" description="Basic and acidic residues" evidence="2">
    <location>
        <begin position="47"/>
        <end position="65"/>
    </location>
</feature>
<dbReference type="VEuPathDB" id="FungiDB:SOCG_05444"/>
<feature type="compositionally biased region" description="Polar residues" evidence="2">
    <location>
        <begin position="1"/>
        <end position="18"/>
    </location>
</feature>
<dbReference type="PANTHER" id="PTHR14430">
    <property type="entry name" value="RABIN3-RELATED"/>
    <property type="match status" value="1"/>
</dbReference>
<dbReference type="GO" id="GO:0005085">
    <property type="term" value="F:guanyl-nucleotide exchange factor activity"/>
    <property type="evidence" value="ECO:0007669"/>
    <property type="project" value="EnsemblFungi"/>
</dbReference>
<dbReference type="RefSeq" id="XP_013019528.1">
    <property type="nucleotide sequence ID" value="XM_013164074.1"/>
</dbReference>
<dbReference type="Pfam" id="PF06428">
    <property type="entry name" value="Sec2p"/>
    <property type="match status" value="1"/>
</dbReference>
<feature type="region of interest" description="Disordered" evidence="2">
    <location>
        <begin position="1"/>
        <end position="65"/>
    </location>
</feature>
<dbReference type="OrthoDB" id="1748564at2759"/>
<dbReference type="GO" id="GO:0035974">
    <property type="term" value="C:meiotic spindle pole body"/>
    <property type="evidence" value="ECO:0007669"/>
    <property type="project" value="EnsemblFungi"/>
</dbReference>
<dbReference type="AlphaFoldDB" id="S9PWT4"/>
<dbReference type="Proteomes" id="UP000016088">
    <property type="component" value="Unassembled WGS sequence"/>
</dbReference>
<feature type="compositionally biased region" description="Basic and acidic residues" evidence="2">
    <location>
        <begin position="19"/>
        <end position="30"/>
    </location>
</feature>
<dbReference type="SUPFAM" id="SSF144284">
    <property type="entry name" value="Sec2 N-terminal region"/>
    <property type="match status" value="1"/>
</dbReference>
<gene>
    <name evidence="4" type="ORF">SOCG_05444</name>
</gene>
<dbReference type="EMBL" id="KE503207">
    <property type="protein sequence ID" value="EPX71928.1"/>
    <property type="molecule type" value="Genomic_DNA"/>
</dbReference>
<dbReference type="InterPro" id="IPR009449">
    <property type="entry name" value="Sec2_N"/>
</dbReference>
<proteinExistence type="predicted"/>
<keyword evidence="1" id="KW-0175">Coiled coil</keyword>
<sequence length="138" mass="16354">MMSGSQITRLFNSMSNKENVNDKLVPEKQKSPVNKANSMALNQMKEQLSHEVQRREELESQLEKSQKEMEDLSVSLFTEANEMVSNARQETEVLRRELDYHEKMQERRMQKLKNIQSAIRTSMVNRKIFSYSYETPYQ</sequence>
<evidence type="ECO:0000313" key="5">
    <source>
        <dbReference type="Proteomes" id="UP000016088"/>
    </source>
</evidence>
<dbReference type="GO" id="GO:0070319">
    <property type="term" value="C:Golgi to plasma membrane transport vesicle"/>
    <property type="evidence" value="ECO:0007669"/>
    <property type="project" value="TreeGrafter"/>
</dbReference>
<keyword evidence="5" id="KW-1185">Reference proteome</keyword>
<dbReference type="GO" id="GO:0032120">
    <property type="term" value="P:ascospore-type prospore membrane formation"/>
    <property type="evidence" value="ECO:0007669"/>
    <property type="project" value="EnsemblFungi"/>
</dbReference>
<accession>S9PWT4</accession>
<evidence type="ECO:0000256" key="1">
    <source>
        <dbReference type="ARBA" id="ARBA00023054"/>
    </source>
</evidence>
<evidence type="ECO:0000313" key="4">
    <source>
        <dbReference type="EMBL" id="EPX71928.1"/>
    </source>
</evidence>
<protein>
    <submittedName>
        <fullName evidence="4">Sporulation specific protein Spo13</fullName>
    </submittedName>
</protein>
<dbReference type="HOGENOM" id="CLU_1856456_0_0_1"/>
<dbReference type="Gene3D" id="6.10.140.910">
    <property type="match status" value="1"/>
</dbReference>
<evidence type="ECO:0000256" key="2">
    <source>
        <dbReference type="SAM" id="MobiDB-lite"/>
    </source>
</evidence>
<feature type="compositionally biased region" description="Polar residues" evidence="2">
    <location>
        <begin position="31"/>
        <end position="46"/>
    </location>
</feature>
<organism evidence="4 5">
    <name type="scientific">Schizosaccharomyces octosporus (strain yFS286)</name>
    <name type="common">Fission yeast</name>
    <name type="synonym">Octosporomyces octosporus</name>
    <dbReference type="NCBI Taxonomy" id="483514"/>
    <lineage>
        <taxon>Eukaryota</taxon>
        <taxon>Fungi</taxon>
        <taxon>Dikarya</taxon>
        <taxon>Ascomycota</taxon>
        <taxon>Taphrinomycotina</taxon>
        <taxon>Schizosaccharomycetes</taxon>
        <taxon>Schizosaccharomycetales</taxon>
        <taxon>Schizosaccharomycetaceae</taxon>
        <taxon>Schizosaccharomyces</taxon>
    </lineage>
</organism>
<dbReference type="GO" id="GO:1902441">
    <property type="term" value="P:protein localization to meiotic spindle pole body"/>
    <property type="evidence" value="ECO:0007669"/>
    <property type="project" value="EnsemblFungi"/>
</dbReference>
<dbReference type="PANTHER" id="PTHR14430:SF0">
    <property type="entry name" value="SEC2P DOMAIN-CONTAINING PROTEIN"/>
    <property type="match status" value="1"/>
</dbReference>
<dbReference type="GO" id="GO:0006887">
    <property type="term" value="P:exocytosis"/>
    <property type="evidence" value="ECO:0007669"/>
    <property type="project" value="TreeGrafter"/>
</dbReference>
<dbReference type="GO" id="GO:0051286">
    <property type="term" value="C:cell tip"/>
    <property type="evidence" value="ECO:0007669"/>
    <property type="project" value="TreeGrafter"/>
</dbReference>
<reference evidence="4 5" key="1">
    <citation type="journal article" date="2011" name="Science">
        <title>Comparative functional genomics of the fission yeasts.</title>
        <authorList>
            <person name="Rhind N."/>
            <person name="Chen Z."/>
            <person name="Yassour M."/>
            <person name="Thompson D.A."/>
            <person name="Haas B.J."/>
            <person name="Habib N."/>
            <person name="Wapinski I."/>
            <person name="Roy S."/>
            <person name="Lin M.F."/>
            <person name="Heiman D.I."/>
            <person name="Young S.K."/>
            <person name="Furuya K."/>
            <person name="Guo Y."/>
            <person name="Pidoux A."/>
            <person name="Chen H.M."/>
            <person name="Robbertse B."/>
            <person name="Goldberg J.M."/>
            <person name="Aoki K."/>
            <person name="Bayne E.H."/>
            <person name="Berlin A.M."/>
            <person name="Desjardins C.A."/>
            <person name="Dobbs E."/>
            <person name="Dukaj L."/>
            <person name="Fan L."/>
            <person name="FitzGerald M.G."/>
            <person name="French C."/>
            <person name="Gujja S."/>
            <person name="Hansen K."/>
            <person name="Keifenheim D."/>
            <person name="Levin J.Z."/>
            <person name="Mosher R.A."/>
            <person name="Mueller C.A."/>
            <person name="Pfiffner J."/>
            <person name="Priest M."/>
            <person name="Russ C."/>
            <person name="Smialowska A."/>
            <person name="Swoboda P."/>
            <person name="Sykes S.M."/>
            <person name="Vaughn M."/>
            <person name="Vengrova S."/>
            <person name="Yoder R."/>
            <person name="Zeng Q."/>
            <person name="Allshire R."/>
            <person name="Baulcombe D."/>
            <person name="Birren B.W."/>
            <person name="Brown W."/>
            <person name="Ekwall K."/>
            <person name="Kellis M."/>
            <person name="Leatherwood J."/>
            <person name="Levin H."/>
            <person name="Margalit H."/>
            <person name="Martienssen R."/>
            <person name="Nieduszynski C.A."/>
            <person name="Spatafora J.W."/>
            <person name="Friedman N."/>
            <person name="Dalgaard J.Z."/>
            <person name="Baumann P."/>
            <person name="Niki H."/>
            <person name="Regev A."/>
            <person name="Nusbaum C."/>
        </authorList>
    </citation>
    <scope>NUCLEOTIDE SEQUENCE [LARGE SCALE GENOMIC DNA]</scope>
    <source>
        <strain evidence="5">yFS286</strain>
    </source>
</reference>
<dbReference type="GO" id="GO:0031322">
    <property type="term" value="P:ascospore-type prospore-specific spindle pole body remodeling"/>
    <property type="evidence" value="ECO:0007669"/>
    <property type="project" value="EnsemblFungi"/>
</dbReference>
<evidence type="ECO:0000259" key="3">
    <source>
        <dbReference type="Pfam" id="PF06428"/>
    </source>
</evidence>